<dbReference type="NCBIfam" id="TIGR00127">
    <property type="entry name" value="nadp_idh_euk"/>
    <property type="match status" value="1"/>
</dbReference>
<comment type="cofactor">
    <cofactor evidence="9 12">
        <name>Mg(2+)</name>
        <dbReference type="ChEBI" id="CHEBI:18420"/>
    </cofactor>
    <cofactor evidence="9 12">
        <name>Mn(2+)</name>
        <dbReference type="ChEBI" id="CHEBI:29035"/>
    </cofactor>
    <text evidence="9 12">Binds 1 Mg(2+) or Mn(2+) ion per subunit.</text>
</comment>
<dbReference type="RefSeq" id="WP_278428936.1">
    <property type="nucleotide sequence ID" value="NZ_DOLB01000077.1"/>
</dbReference>
<accession>A0A357VNK4</accession>
<sequence length="403" mass="46097">MAQKIEMKVPIVEMDGDEMTRIIWKLIKEMLIKPYVDLKTEYYDLGIKNRDETEDQVTVDAAYAIKKYGVGVKCATITPNTERVKEYNLKKMWKSPNATIRSILDGTVFRTPILVDGIKPLVRTWKKPITIARHAYGDIYKDVEYRVEEKGKAELVFTSETGEVVKQTMHEFEGPGVILGMHNTDESIKSFARACFNYALDTKQDLWFATKDTISKIYDHRFKDIFQEIYENEYKEKFEEAGIEYFYTLIDDAVARIVRSEGGMIWACKNYDGDVMSDMVATAFGSLAMMTSVLVSPDGKYEFEAAHGTVTRHYYKYLKGEETSTNPIATIFAWTGALKKRGELDGIKDLVDFADKLEKASLKTVEKGIMTKDLAMLSELPNKTVVNTETFLIEIKKTLEEML</sequence>
<comment type="catalytic activity">
    <reaction evidence="9">
        <text>D-threo-isocitrate + NADP(+) = 2-oxoglutarate + CO2 + NADPH</text>
        <dbReference type="Rhea" id="RHEA:19629"/>
        <dbReference type="ChEBI" id="CHEBI:15562"/>
        <dbReference type="ChEBI" id="CHEBI:16526"/>
        <dbReference type="ChEBI" id="CHEBI:16810"/>
        <dbReference type="ChEBI" id="CHEBI:57783"/>
        <dbReference type="ChEBI" id="CHEBI:58349"/>
        <dbReference type="EC" id="1.1.1.42"/>
    </reaction>
</comment>
<keyword evidence="6 9" id="KW-0521">NADP</keyword>
<evidence type="ECO:0000256" key="2">
    <source>
        <dbReference type="ARBA" id="ARBA00007769"/>
    </source>
</evidence>
<organism evidence="14 15">
    <name type="scientific">Caldanaerobacter subterraneus</name>
    <dbReference type="NCBI Taxonomy" id="911092"/>
    <lineage>
        <taxon>Bacteria</taxon>
        <taxon>Bacillati</taxon>
        <taxon>Bacillota</taxon>
        <taxon>Clostridia</taxon>
        <taxon>Thermoanaerobacterales</taxon>
        <taxon>Thermoanaerobacteraceae</taxon>
        <taxon>Caldanaerobacter</taxon>
    </lineage>
</organism>
<protein>
    <recommendedName>
        <fullName evidence="9">Isocitrate dehydrogenase [NADP]</fullName>
        <ecNumber evidence="9">1.1.1.42</ecNumber>
    </recommendedName>
</protein>
<dbReference type="InterPro" id="IPR019818">
    <property type="entry name" value="IsoCit/isopropylmalate_DH_CS"/>
</dbReference>
<dbReference type="GO" id="GO:0051287">
    <property type="term" value="F:NAD binding"/>
    <property type="evidence" value="ECO:0007669"/>
    <property type="project" value="InterPro"/>
</dbReference>
<feature type="site" description="Critical for catalysis" evidence="10">
    <location>
        <position position="211"/>
    </location>
</feature>
<evidence type="ECO:0000313" key="14">
    <source>
        <dbReference type="EMBL" id="HBT49080.1"/>
    </source>
</evidence>
<comment type="similarity">
    <text evidence="2 9">Belongs to the isocitrate and isopropylmalate dehydrogenases family.</text>
</comment>
<feature type="binding site" evidence="11">
    <location>
        <begin position="95"/>
        <end position="101"/>
    </location>
    <ligand>
        <name>D-threo-isocitrate</name>
        <dbReference type="ChEBI" id="CHEBI:15562"/>
    </ligand>
</feature>
<evidence type="ECO:0000256" key="3">
    <source>
        <dbReference type="ARBA" id="ARBA00022532"/>
    </source>
</evidence>
<evidence type="ECO:0000256" key="1">
    <source>
        <dbReference type="ARBA" id="ARBA00001936"/>
    </source>
</evidence>
<evidence type="ECO:0000256" key="9">
    <source>
        <dbReference type="PIRNR" id="PIRNR000108"/>
    </source>
</evidence>
<dbReference type="NCBIfam" id="NF006156">
    <property type="entry name" value="PRK08299.1"/>
    <property type="match status" value="1"/>
</dbReference>
<comment type="caution">
    <text evidence="14">The sequence shown here is derived from an EMBL/GenBank/DDBJ whole genome shotgun (WGS) entry which is preliminary data.</text>
</comment>
<dbReference type="GO" id="GO:0006099">
    <property type="term" value="P:tricarboxylic acid cycle"/>
    <property type="evidence" value="ECO:0007669"/>
    <property type="project" value="UniProtKB-KW"/>
</dbReference>
<keyword evidence="7 9" id="KW-0560">Oxidoreductase</keyword>
<feature type="domain" description="Isopropylmalate dehydrogenase-like" evidence="13">
    <location>
        <begin position="10"/>
        <end position="395"/>
    </location>
</feature>
<gene>
    <name evidence="14" type="ORF">DEA61_04410</name>
</gene>
<evidence type="ECO:0000259" key="13">
    <source>
        <dbReference type="SMART" id="SM01329"/>
    </source>
</evidence>
<dbReference type="Gene3D" id="3.40.718.10">
    <property type="entry name" value="Isopropylmalate Dehydrogenase"/>
    <property type="match status" value="1"/>
</dbReference>
<evidence type="ECO:0000256" key="4">
    <source>
        <dbReference type="ARBA" id="ARBA00022723"/>
    </source>
</evidence>
<feature type="binding site" evidence="11">
    <location>
        <position position="78"/>
    </location>
    <ligand>
        <name>D-threo-isocitrate</name>
        <dbReference type="ChEBI" id="CHEBI:15562"/>
    </ligand>
</feature>
<feature type="binding site" evidence="11">
    <location>
        <position position="110"/>
    </location>
    <ligand>
        <name>D-threo-isocitrate</name>
        <dbReference type="ChEBI" id="CHEBI:15562"/>
    </ligand>
</feature>
<evidence type="ECO:0000256" key="12">
    <source>
        <dbReference type="PIRSR" id="PIRSR000108-3"/>
    </source>
</evidence>
<evidence type="ECO:0000256" key="7">
    <source>
        <dbReference type="ARBA" id="ARBA00023002"/>
    </source>
</evidence>
<keyword evidence="3 9" id="KW-0816">Tricarboxylic acid cycle</keyword>
<feature type="binding site" evidence="12">
    <location>
        <position position="251"/>
    </location>
    <ligand>
        <name>Mn(2+)</name>
        <dbReference type="ChEBI" id="CHEBI:29035"/>
    </ligand>
</feature>
<evidence type="ECO:0000256" key="10">
    <source>
        <dbReference type="PIRSR" id="PIRSR000108-1"/>
    </source>
</evidence>
<feature type="binding site" evidence="11">
    <location>
        <position position="133"/>
    </location>
    <ligand>
        <name>D-threo-isocitrate</name>
        <dbReference type="ChEBI" id="CHEBI:15562"/>
    </ligand>
</feature>
<dbReference type="GO" id="GO:0000287">
    <property type="term" value="F:magnesium ion binding"/>
    <property type="evidence" value="ECO:0007669"/>
    <property type="project" value="InterPro"/>
</dbReference>
<name>A0A357VNK4_9THEO</name>
<proteinExistence type="inferred from homology"/>
<evidence type="ECO:0000256" key="6">
    <source>
        <dbReference type="ARBA" id="ARBA00022857"/>
    </source>
</evidence>
<dbReference type="EMBL" id="DOLB01000077">
    <property type="protein sequence ID" value="HBT49080.1"/>
    <property type="molecule type" value="Genomic_DNA"/>
</dbReference>
<reference evidence="14 15" key="1">
    <citation type="journal article" date="2018" name="Nat. Biotechnol.">
        <title>A standardized bacterial taxonomy based on genome phylogeny substantially revises the tree of life.</title>
        <authorList>
            <person name="Parks D.H."/>
            <person name="Chuvochina M."/>
            <person name="Waite D.W."/>
            <person name="Rinke C."/>
            <person name="Skarshewski A."/>
            <person name="Chaumeil P.A."/>
            <person name="Hugenholtz P."/>
        </authorList>
    </citation>
    <scope>NUCLEOTIDE SEQUENCE [LARGE SCALE GENOMIC DNA]</scope>
    <source>
        <strain evidence="14">UBA12544</strain>
    </source>
</reference>
<comment type="cofactor">
    <cofactor evidence="1">
        <name>Mn(2+)</name>
        <dbReference type="ChEBI" id="CHEBI:29035"/>
    </cofactor>
</comment>
<dbReference type="PIRSF" id="PIRSF000108">
    <property type="entry name" value="IDH_NADP"/>
    <property type="match status" value="1"/>
</dbReference>
<dbReference type="GO" id="GO:0004450">
    <property type="term" value="F:isocitrate dehydrogenase (NADP+) activity"/>
    <property type="evidence" value="ECO:0007669"/>
    <property type="project" value="UniProtKB-UniRule"/>
</dbReference>
<evidence type="ECO:0000256" key="5">
    <source>
        <dbReference type="ARBA" id="ARBA00022842"/>
    </source>
</evidence>
<dbReference type="PROSITE" id="PS00470">
    <property type="entry name" value="IDH_IMDH"/>
    <property type="match status" value="1"/>
</dbReference>
<dbReference type="AlphaFoldDB" id="A0A357VNK4"/>
<dbReference type="EC" id="1.1.1.42" evidence="9"/>
<dbReference type="SMART" id="SM01329">
    <property type="entry name" value="Iso_dh"/>
    <property type="match status" value="1"/>
</dbReference>
<dbReference type="SUPFAM" id="SSF53659">
    <property type="entry name" value="Isocitrate/Isopropylmalate dehydrogenase-like"/>
    <property type="match status" value="1"/>
</dbReference>
<evidence type="ECO:0000256" key="8">
    <source>
        <dbReference type="ARBA" id="ARBA00023211"/>
    </source>
</evidence>
<feature type="site" description="Critical for catalysis" evidence="10">
    <location>
        <position position="140"/>
    </location>
</feature>
<keyword evidence="8 9" id="KW-0464">Manganese</keyword>
<dbReference type="PANTHER" id="PTHR11822">
    <property type="entry name" value="NADP-SPECIFIC ISOCITRATE DEHYDROGENASE"/>
    <property type="match status" value="1"/>
</dbReference>
<dbReference type="PANTHER" id="PTHR11822:SF21">
    <property type="entry name" value="ISOCITRATE DEHYDROGENASE [NADP], MITOCHONDRIAL"/>
    <property type="match status" value="1"/>
</dbReference>
<dbReference type="GO" id="GO:0006102">
    <property type="term" value="P:isocitrate metabolic process"/>
    <property type="evidence" value="ECO:0007669"/>
    <property type="project" value="UniProtKB-UniRule"/>
</dbReference>
<dbReference type="InterPro" id="IPR024084">
    <property type="entry name" value="IsoPropMal-DH-like_dom"/>
</dbReference>
<feature type="binding site" evidence="12">
    <location>
        <position position="274"/>
    </location>
    <ligand>
        <name>Mn(2+)</name>
        <dbReference type="ChEBI" id="CHEBI:29035"/>
    </ligand>
</feature>
<dbReference type="InterPro" id="IPR004790">
    <property type="entry name" value="Isocitrate_DH_NADP"/>
</dbReference>
<dbReference type="Pfam" id="PF00180">
    <property type="entry name" value="Iso_dh"/>
    <property type="match status" value="1"/>
</dbReference>
<keyword evidence="5 9" id="KW-0460">Magnesium</keyword>
<keyword evidence="4 9" id="KW-0479">Metal-binding</keyword>
<dbReference type="Proteomes" id="UP000264445">
    <property type="component" value="Unassembled WGS sequence"/>
</dbReference>
<evidence type="ECO:0000313" key="15">
    <source>
        <dbReference type="Proteomes" id="UP000264445"/>
    </source>
</evidence>
<evidence type="ECO:0000256" key="11">
    <source>
        <dbReference type="PIRSR" id="PIRSR000108-2"/>
    </source>
</evidence>